<dbReference type="Pfam" id="PF03126">
    <property type="entry name" value="Plus-3"/>
    <property type="match status" value="1"/>
</dbReference>
<dbReference type="Proteomes" id="UP000655225">
    <property type="component" value="Unassembled WGS sequence"/>
</dbReference>
<proteinExistence type="predicted"/>
<sequence length="577" mass="65580">MDSRVEDGTFLLMDISKEKQCVSMKMKRIAKPKKKEFIGWGSKPLIEFLASIGKDTSKQFSQYDVTEIINEYVRENKLLHPVKKKKVLCDAKLQYVFGRKSVNRNKINDLLEAHFAENLEQSEEDEFIYGSEEKEENGLMACKRQRKSSTLDKRSDQKEKVLEAPRSCFASVTAINMKLVYLKKSLVEDFLKHPETFEDRVMGSFVRVKSDPNDCFQRNSHQLLQVTGIKKASRADDLATEILLQGSHFKKDIPICMLSDDDFSEEECDDLRQRVKDGLLKRPTVVELEQKVRSLHEDITKHLLQTPSEQLRLLQEVPKVIADQIELETNPQDCLEDEKLVKDCLLRSVLTGVSSDDLSGNKTASCLMFGRTDATGNGDAINENAASKMIISASAEDGEGNGDVVNENTAEKEAKEEKQNHVGVSIPEERLLHSEASVSEELQCQSSAYFADEQQKPPVEVEERSRRETRLVSLDENLGVQGTVDRQRVLADQLIELSDDDEDPNVTGNQTLEDPESFVWHYMDPQGDIQGPFSMLMLNCWSESSYFAPDFKVWKTGQTQEEAILLTDLLCRMFPKK</sequence>
<dbReference type="InterPro" id="IPR045894">
    <property type="entry name" value="At5g08430-like"/>
</dbReference>
<dbReference type="EMBL" id="JABCRI010000005">
    <property type="protein sequence ID" value="KAF8405653.1"/>
    <property type="molecule type" value="Genomic_DNA"/>
</dbReference>
<feature type="domain" description="DM2" evidence="4">
    <location>
        <begin position="34"/>
        <end position="117"/>
    </location>
</feature>
<accession>A0A834ZI86</accession>
<evidence type="ECO:0000313" key="6">
    <source>
        <dbReference type="Proteomes" id="UP000655225"/>
    </source>
</evidence>
<evidence type="ECO:0000313" key="5">
    <source>
        <dbReference type="EMBL" id="KAF8405653.1"/>
    </source>
</evidence>
<dbReference type="SUPFAM" id="SSF47592">
    <property type="entry name" value="SWIB/MDM2 domain"/>
    <property type="match status" value="1"/>
</dbReference>
<dbReference type="Gene3D" id="1.10.245.10">
    <property type="entry name" value="SWIB/MDM2 domain"/>
    <property type="match status" value="1"/>
</dbReference>
<dbReference type="SUPFAM" id="SSF159042">
    <property type="entry name" value="Plus3-like"/>
    <property type="match status" value="1"/>
</dbReference>
<feature type="domain" description="GYF" evidence="2">
    <location>
        <begin position="517"/>
        <end position="571"/>
    </location>
</feature>
<dbReference type="PROSITE" id="PS51360">
    <property type="entry name" value="PLUS3"/>
    <property type="match status" value="1"/>
</dbReference>
<dbReference type="Pfam" id="PF02201">
    <property type="entry name" value="SWIB"/>
    <property type="match status" value="1"/>
</dbReference>
<dbReference type="InterPro" id="IPR036885">
    <property type="entry name" value="SWIB_MDM2_dom_sf"/>
</dbReference>
<feature type="domain" description="Plus3" evidence="3">
    <location>
        <begin position="171"/>
        <end position="300"/>
    </location>
</feature>
<feature type="region of interest" description="Disordered" evidence="1">
    <location>
        <begin position="448"/>
        <end position="467"/>
    </location>
</feature>
<comment type="caution">
    <text evidence="5">The sequence shown here is derived from an EMBL/GenBank/DDBJ whole genome shotgun (WGS) entry which is preliminary data.</text>
</comment>
<name>A0A834ZI86_TETSI</name>
<evidence type="ECO:0000259" key="4">
    <source>
        <dbReference type="PROSITE" id="PS51925"/>
    </source>
</evidence>
<dbReference type="CDD" id="cd10567">
    <property type="entry name" value="SWIB-MDM2_like"/>
    <property type="match status" value="1"/>
</dbReference>
<dbReference type="OrthoDB" id="6415790at2759"/>
<dbReference type="SMART" id="SM00719">
    <property type="entry name" value="Plus3"/>
    <property type="match status" value="1"/>
</dbReference>
<dbReference type="Gene3D" id="3.90.70.200">
    <property type="entry name" value="Plus-3 domain"/>
    <property type="match status" value="1"/>
</dbReference>
<dbReference type="Pfam" id="PF02213">
    <property type="entry name" value="GYF"/>
    <property type="match status" value="1"/>
</dbReference>
<gene>
    <name evidence="5" type="ORF">HHK36_007729</name>
</gene>
<dbReference type="GO" id="GO:0003677">
    <property type="term" value="F:DNA binding"/>
    <property type="evidence" value="ECO:0007669"/>
    <property type="project" value="InterPro"/>
</dbReference>
<dbReference type="InterPro" id="IPR004343">
    <property type="entry name" value="Plus-3_dom"/>
</dbReference>
<dbReference type="PROSITE" id="PS51925">
    <property type="entry name" value="SWIB_MDM2"/>
    <property type="match status" value="1"/>
</dbReference>
<dbReference type="InterPro" id="IPR003169">
    <property type="entry name" value="GYF"/>
</dbReference>
<dbReference type="PANTHER" id="PTHR46851:SF11">
    <property type="entry name" value="GYF DOMAIN-CONTAINING PROTEIN"/>
    <property type="match status" value="1"/>
</dbReference>
<keyword evidence="6" id="KW-1185">Reference proteome</keyword>
<dbReference type="SMART" id="SM00444">
    <property type="entry name" value="GYF"/>
    <property type="match status" value="1"/>
</dbReference>
<feature type="compositionally biased region" description="Basic and acidic residues" evidence="1">
    <location>
        <begin position="453"/>
        <end position="467"/>
    </location>
</feature>
<dbReference type="OMA" id="HYVENQD"/>
<dbReference type="Gene3D" id="3.30.1490.40">
    <property type="match status" value="1"/>
</dbReference>
<evidence type="ECO:0000259" key="3">
    <source>
        <dbReference type="PROSITE" id="PS51360"/>
    </source>
</evidence>
<dbReference type="PROSITE" id="PS50829">
    <property type="entry name" value="GYF"/>
    <property type="match status" value="1"/>
</dbReference>
<dbReference type="InterPro" id="IPR035445">
    <property type="entry name" value="GYF-like_dom_sf"/>
</dbReference>
<dbReference type="PANTHER" id="PTHR46851">
    <property type="entry name" value="OS01G0884500 PROTEIN"/>
    <property type="match status" value="1"/>
</dbReference>
<reference evidence="5 6" key="1">
    <citation type="submission" date="2020-04" db="EMBL/GenBank/DDBJ databases">
        <title>Plant Genome Project.</title>
        <authorList>
            <person name="Zhang R.-G."/>
        </authorList>
    </citation>
    <scope>NUCLEOTIDE SEQUENCE [LARGE SCALE GENOMIC DNA]</scope>
    <source>
        <strain evidence="5">YNK0</strain>
        <tissue evidence="5">Leaf</tissue>
    </source>
</reference>
<dbReference type="AlphaFoldDB" id="A0A834ZI86"/>
<organism evidence="5 6">
    <name type="scientific">Tetracentron sinense</name>
    <name type="common">Spur-leaf</name>
    <dbReference type="NCBI Taxonomy" id="13715"/>
    <lineage>
        <taxon>Eukaryota</taxon>
        <taxon>Viridiplantae</taxon>
        <taxon>Streptophyta</taxon>
        <taxon>Embryophyta</taxon>
        <taxon>Tracheophyta</taxon>
        <taxon>Spermatophyta</taxon>
        <taxon>Magnoliopsida</taxon>
        <taxon>Trochodendrales</taxon>
        <taxon>Trochodendraceae</taxon>
        <taxon>Tetracentron</taxon>
    </lineage>
</organism>
<dbReference type="SUPFAM" id="SSF55277">
    <property type="entry name" value="GYF domain"/>
    <property type="match status" value="1"/>
</dbReference>
<dbReference type="InterPro" id="IPR036128">
    <property type="entry name" value="Plus3-like_sf"/>
</dbReference>
<evidence type="ECO:0000256" key="1">
    <source>
        <dbReference type="SAM" id="MobiDB-lite"/>
    </source>
</evidence>
<protein>
    <submittedName>
        <fullName evidence="5">Uncharacterized protein</fullName>
    </submittedName>
</protein>
<evidence type="ECO:0000259" key="2">
    <source>
        <dbReference type="PROSITE" id="PS50829"/>
    </source>
</evidence>
<dbReference type="InterPro" id="IPR003121">
    <property type="entry name" value="SWIB_MDM2_domain"/>
</dbReference>